<evidence type="ECO:0000313" key="1">
    <source>
        <dbReference type="EMBL" id="KAI8011383.1"/>
    </source>
</evidence>
<accession>A0ACC0HFH7</accession>
<dbReference type="EMBL" id="CM045762">
    <property type="protein sequence ID" value="KAI8011383.1"/>
    <property type="molecule type" value="Genomic_DNA"/>
</dbReference>
<protein>
    <submittedName>
        <fullName evidence="1">FAM10 family protein</fullName>
    </submittedName>
</protein>
<sequence length="165" mass="18241">MDCGGRANDGGDSVGGESDEDLEDNEEEPQPHGTAEEEEESEIVQSDLEFKGETVEPDNDMPQKVTEENWDAAQDAKAKAMEAISEGKPEEAIEHLTQAILLNPTLAIMLNSMHKKLRNTVGSMRSCAKNERKERSNVRDNVVMLKLRTEVLGICAYCRGGYDID</sequence>
<reference evidence="1 2" key="1">
    <citation type="journal article" date="2022" name="Plant J.">
        <title>Chromosome-level genome of Camellia lanceoleosa provides a valuable resource for understanding genome evolution and self-incompatibility.</title>
        <authorList>
            <person name="Gong W."/>
            <person name="Xiao S."/>
            <person name="Wang L."/>
            <person name="Liao Z."/>
            <person name="Chang Y."/>
            <person name="Mo W."/>
            <person name="Hu G."/>
            <person name="Li W."/>
            <person name="Zhao G."/>
            <person name="Zhu H."/>
            <person name="Hu X."/>
            <person name="Ji K."/>
            <person name="Xiang X."/>
            <person name="Song Q."/>
            <person name="Yuan D."/>
            <person name="Jin S."/>
            <person name="Zhang L."/>
        </authorList>
    </citation>
    <scope>NUCLEOTIDE SEQUENCE [LARGE SCALE GENOMIC DNA]</scope>
    <source>
        <strain evidence="1">SQ_2022a</strain>
    </source>
</reference>
<evidence type="ECO:0000313" key="2">
    <source>
        <dbReference type="Proteomes" id="UP001060215"/>
    </source>
</evidence>
<proteinExistence type="predicted"/>
<dbReference type="Proteomes" id="UP001060215">
    <property type="component" value="Chromosome 5"/>
</dbReference>
<name>A0ACC0HFH7_9ERIC</name>
<keyword evidence="2" id="KW-1185">Reference proteome</keyword>
<comment type="caution">
    <text evidence="1">The sequence shown here is derived from an EMBL/GenBank/DDBJ whole genome shotgun (WGS) entry which is preliminary data.</text>
</comment>
<organism evidence="1 2">
    <name type="scientific">Camellia lanceoleosa</name>
    <dbReference type="NCBI Taxonomy" id="1840588"/>
    <lineage>
        <taxon>Eukaryota</taxon>
        <taxon>Viridiplantae</taxon>
        <taxon>Streptophyta</taxon>
        <taxon>Embryophyta</taxon>
        <taxon>Tracheophyta</taxon>
        <taxon>Spermatophyta</taxon>
        <taxon>Magnoliopsida</taxon>
        <taxon>eudicotyledons</taxon>
        <taxon>Gunneridae</taxon>
        <taxon>Pentapetalae</taxon>
        <taxon>asterids</taxon>
        <taxon>Ericales</taxon>
        <taxon>Theaceae</taxon>
        <taxon>Camellia</taxon>
    </lineage>
</organism>
<gene>
    <name evidence="1" type="ORF">LOK49_LG06G01325</name>
</gene>